<feature type="compositionally biased region" description="Basic and acidic residues" evidence="1">
    <location>
        <begin position="133"/>
        <end position="145"/>
    </location>
</feature>
<proteinExistence type="predicted"/>
<dbReference type="EMBL" id="RAPK01000007">
    <property type="protein sequence ID" value="RKD75553.1"/>
    <property type="molecule type" value="Genomic_DNA"/>
</dbReference>
<dbReference type="Proteomes" id="UP000285120">
    <property type="component" value="Unassembled WGS sequence"/>
</dbReference>
<dbReference type="RefSeq" id="WP_120192423.1">
    <property type="nucleotide sequence ID" value="NZ_RAPK01000007.1"/>
</dbReference>
<feature type="compositionally biased region" description="Polar residues" evidence="1">
    <location>
        <begin position="119"/>
        <end position="132"/>
    </location>
</feature>
<dbReference type="OrthoDB" id="2678178at2"/>
<feature type="domain" description="General stress protein 17M-like" evidence="3">
    <location>
        <begin position="5"/>
        <end position="106"/>
    </location>
</feature>
<feature type="region of interest" description="Disordered" evidence="1">
    <location>
        <begin position="281"/>
        <end position="313"/>
    </location>
</feature>
<comment type="caution">
    <text evidence="4">The sequence shown here is derived from an EMBL/GenBank/DDBJ whole genome shotgun (WGS) entry which is preliminary data.</text>
</comment>
<evidence type="ECO:0000313" key="5">
    <source>
        <dbReference type="Proteomes" id="UP000285120"/>
    </source>
</evidence>
<dbReference type="Pfam" id="PF11181">
    <property type="entry name" value="YflT"/>
    <property type="match status" value="1"/>
</dbReference>
<dbReference type="InterPro" id="IPR019060">
    <property type="entry name" value="DUF2382"/>
</dbReference>
<feature type="compositionally biased region" description="Polar residues" evidence="1">
    <location>
        <begin position="150"/>
        <end position="161"/>
    </location>
</feature>
<dbReference type="PANTHER" id="PTHR38463">
    <property type="entry name" value="STRESS RESPONSE PROTEIN YSNF"/>
    <property type="match status" value="1"/>
</dbReference>
<organism evidence="4 5">
    <name type="scientific">Sinobaca qinghaiensis</name>
    <dbReference type="NCBI Taxonomy" id="342944"/>
    <lineage>
        <taxon>Bacteria</taxon>
        <taxon>Bacillati</taxon>
        <taxon>Bacillota</taxon>
        <taxon>Bacilli</taxon>
        <taxon>Bacillales</taxon>
        <taxon>Sporolactobacillaceae</taxon>
        <taxon>Sinobaca</taxon>
    </lineage>
</organism>
<dbReference type="InterPro" id="IPR025889">
    <property type="entry name" value="GSP17M-like_dom"/>
</dbReference>
<protein>
    <submittedName>
        <fullName evidence="4">Uncharacterized protein (TIGR02271 family)</fullName>
    </submittedName>
</protein>
<feature type="region of interest" description="Disordered" evidence="1">
    <location>
        <begin position="119"/>
        <end position="189"/>
    </location>
</feature>
<reference evidence="4 5" key="1">
    <citation type="submission" date="2018-09" db="EMBL/GenBank/DDBJ databases">
        <title>Genomic Encyclopedia of Archaeal and Bacterial Type Strains, Phase II (KMG-II): from individual species to whole genera.</title>
        <authorList>
            <person name="Goeker M."/>
        </authorList>
    </citation>
    <scope>NUCLEOTIDE SEQUENCE [LARGE SCALE GENOMIC DNA]</scope>
    <source>
        <strain evidence="4 5">DSM 17008</strain>
    </source>
</reference>
<feature type="compositionally biased region" description="Basic and acidic residues" evidence="1">
    <location>
        <begin position="163"/>
        <end position="176"/>
    </location>
</feature>
<dbReference type="NCBIfam" id="TIGR02271">
    <property type="entry name" value="YsnF/AvaK domain"/>
    <property type="match status" value="1"/>
</dbReference>
<accession>A0A419V6D9</accession>
<keyword evidence="5" id="KW-1185">Reference proteome</keyword>
<evidence type="ECO:0000259" key="2">
    <source>
        <dbReference type="Pfam" id="PF09557"/>
    </source>
</evidence>
<gene>
    <name evidence="4" type="ORF">ATL39_1253</name>
</gene>
<sequence length="313" mass="35032">METRVIGSYQNEQQVIGAVAGLREQGLEANDISIVLNNKESAAYLSKETGTHIHLEHTNESSRGLVENLKEALSPEQQKEQSDVTLIRLGLTEEEADKYDADIREGSIIVVAHEGTAVTSRSYTEHTATASSAEEKEVHAAEKRAPSLRAVSSESKASADSQPPEKESTSTKREADAETEEQQALRLHEEKLDVSKKKVEKGEVEVRKEVVEVEKTIKVPVQREEVYIERRAVSEEDQDVTGTKIGEFSEGSEEIRVPVVEEQIEIKKTPVVTDEVVVGKRKYQETEETTEKVKREEARIEGEENIKPENRDK</sequence>
<dbReference type="InterPro" id="IPR052967">
    <property type="entry name" value="Stress_Response_Assoc"/>
</dbReference>
<feature type="domain" description="DUF2382" evidence="2">
    <location>
        <begin position="185"/>
        <end position="300"/>
    </location>
</feature>
<name>A0A419V6D9_9BACL</name>
<dbReference type="PANTHER" id="PTHR38463:SF1">
    <property type="entry name" value="STRESS RESPONSE PROTEIN YSNF"/>
    <property type="match status" value="1"/>
</dbReference>
<feature type="compositionally biased region" description="Basic and acidic residues" evidence="1">
    <location>
        <begin position="282"/>
        <end position="313"/>
    </location>
</feature>
<dbReference type="Pfam" id="PF09557">
    <property type="entry name" value="DUF2382"/>
    <property type="match status" value="1"/>
</dbReference>
<evidence type="ECO:0000313" key="4">
    <source>
        <dbReference type="EMBL" id="RKD75553.1"/>
    </source>
</evidence>
<evidence type="ECO:0000256" key="1">
    <source>
        <dbReference type="SAM" id="MobiDB-lite"/>
    </source>
</evidence>
<dbReference type="AlphaFoldDB" id="A0A419V6D9"/>
<evidence type="ECO:0000259" key="3">
    <source>
        <dbReference type="Pfam" id="PF11181"/>
    </source>
</evidence>